<keyword evidence="2" id="KW-0378">Hydrolase</keyword>
<dbReference type="SUPFAM" id="SSF53474">
    <property type="entry name" value="alpha/beta-Hydrolases"/>
    <property type="match status" value="1"/>
</dbReference>
<sequence length="259" mass="28066">MSQRINIGDMRVELHGQGKPVVFCHGFTTTSAFWREQVDVFADAYQVIALNLPGHGTSSRPTDRAYTVDAFVDDLAMLFDELNLEPAVLVGLSMGGVISQRFALAHARRLRGLVLVDTTASGLGEAVKADNVLAAIERLGIAQASCDVAVRSFGADASDSLVDFARHEVIQTPEFVARQAIISLNNTNLRDRLADIGMPTLVLCGEDDRITPPEESRALASGIPGSKLVMIPHAAHFPMLEQPARFNAELQRFIESIDA</sequence>
<dbReference type="EMBL" id="CADIKM010000009">
    <property type="protein sequence ID" value="CAB3787847.1"/>
    <property type="molecule type" value="Genomic_DNA"/>
</dbReference>
<dbReference type="PANTHER" id="PTHR43798">
    <property type="entry name" value="MONOACYLGLYCEROL LIPASE"/>
    <property type="match status" value="1"/>
</dbReference>
<dbReference type="AlphaFoldDB" id="A0A6S7B728"/>
<evidence type="ECO:0000259" key="1">
    <source>
        <dbReference type="Pfam" id="PF00561"/>
    </source>
</evidence>
<organism evidence="2 3">
    <name type="scientific">Pararobbsia alpina</name>
    <dbReference type="NCBI Taxonomy" id="621374"/>
    <lineage>
        <taxon>Bacteria</taxon>
        <taxon>Pseudomonadati</taxon>
        <taxon>Pseudomonadota</taxon>
        <taxon>Betaproteobacteria</taxon>
        <taxon>Burkholderiales</taxon>
        <taxon>Burkholderiaceae</taxon>
        <taxon>Pararobbsia</taxon>
    </lineage>
</organism>
<dbReference type="InterPro" id="IPR000073">
    <property type="entry name" value="AB_hydrolase_1"/>
</dbReference>
<gene>
    <name evidence="2" type="primary">ydjP</name>
    <name evidence="2" type="ORF">LMG28138_02513</name>
</gene>
<feature type="domain" description="AB hydrolase-1" evidence="1">
    <location>
        <begin position="19"/>
        <end position="242"/>
    </location>
</feature>
<keyword evidence="3" id="KW-1185">Reference proteome</keyword>
<dbReference type="EC" id="3.-.-.-" evidence="2"/>
<accession>A0A6S7B728</accession>
<evidence type="ECO:0000313" key="3">
    <source>
        <dbReference type="Proteomes" id="UP000494115"/>
    </source>
</evidence>
<dbReference type="RefSeq" id="WP_175105080.1">
    <property type="nucleotide sequence ID" value="NZ_CADIKM010000009.1"/>
</dbReference>
<evidence type="ECO:0000313" key="2">
    <source>
        <dbReference type="EMBL" id="CAB3787847.1"/>
    </source>
</evidence>
<dbReference type="PRINTS" id="PR00111">
    <property type="entry name" value="ABHYDROLASE"/>
</dbReference>
<dbReference type="InterPro" id="IPR050266">
    <property type="entry name" value="AB_hydrolase_sf"/>
</dbReference>
<dbReference type="Pfam" id="PF00561">
    <property type="entry name" value="Abhydrolase_1"/>
    <property type="match status" value="1"/>
</dbReference>
<dbReference type="InterPro" id="IPR029058">
    <property type="entry name" value="AB_hydrolase_fold"/>
</dbReference>
<name>A0A6S7B728_9BURK</name>
<dbReference type="Gene3D" id="3.40.50.1820">
    <property type="entry name" value="alpha/beta hydrolase"/>
    <property type="match status" value="1"/>
</dbReference>
<reference evidence="2 3" key="1">
    <citation type="submission" date="2020-04" db="EMBL/GenBank/DDBJ databases">
        <authorList>
            <person name="De Canck E."/>
        </authorList>
    </citation>
    <scope>NUCLEOTIDE SEQUENCE [LARGE SCALE GENOMIC DNA]</scope>
    <source>
        <strain evidence="2 3">LMG 28138</strain>
    </source>
</reference>
<dbReference type="GO" id="GO:0016787">
    <property type="term" value="F:hydrolase activity"/>
    <property type="evidence" value="ECO:0007669"/>
    <property type="project" value="UniProtKB-KW"/>
</dbReference>
<protein>
    <submittedName>
        <fullName evidence="2">AB hydrolase superfamily protein YdjP</fullName>
        <ecNumber evidence="2">3.-.-.-</ecNumber>
    </submittedName>
</protein>
<proteinExistence type="predicted"/>
<dbReference type="Proteomes" id="UP000494115">
    <property type="component" value="Unassembled WGS sequence"/>
</dbReference>